<sequence length="213" mass="24030">MSRNSREPGSSQQRRRAFSDDDVPDDFVLPDGDVERGRILFKKHCAQCHCINQYNIQASGCTLLGPSLYGLYGRTAGAQPRNSLLPSSPTMKESGVVWTDITLMRYLKNPRAFAEHAISMNFRGLSEWQVSCLFMHSSFHVSLSLSFHLELSFRFLEFSIHLSFLLATSLPSFLAFRSSLSFFSSIPLLPSSSMHTRHSHTVRFSVHLSSKAH</sequence>
<dbReference type="AlphaFoldDB" id="A0A3R7Z1Y2"/>
<dbReference type="InterPro" id="IPR009056">
    <property type="entry name" value="Cyt_c-like_dom"/>
</dbReference>
<dbReference type="InterPro" id="IPR036909">
    <property type="entry name" value="Cyt_c-like_dom_sf"/>
</dbReference>
<dbReference type="Proteomes" id="UP000284452">
    <property type="component" value="Unassembled WGS sequence"/>
</dbReference>
<evidence type="ECO:0000256" key="1">
    <source>
        <dbReference type="ARBA" id="ARBA00004569"/>
    </source>
</evidence>
<keyword evidence="7 8" id="KW-0408">Iron</keyword>
<evidence type="ECO:0000256" key="7">
    <source>
        <dbReference type="ARBA" id="ARBA00023004"/>
    </source>
</evidence>
<dbReference type="GO" id="GO:0020037">
    <property type="term" value="F:heme binding"/>
    <property type="evidence" value="ECO:0007669"/>
    <property type="project" value="InterPro"/>
</dbReference>
<dbReference type="PROSITE" id="PS51007">
    <property type="entry name" value="CYTC"/>
    <property type="match status" value="1"/>
</dbReference>
<evidence type="ECO:0000259" key="11">
    <source>
        <dbReference type="PROSITE" id="PS51007"/>
    </source>
</evidence>
<dbReference type="GO" id="GO:0046872">
    <property type="term" value="F:metal ion binding"/>
    <property type="evidence" value="ECO:0007669"/>
    <property type="project" value="UniProtKB-KW"/>
</dbReference>
<dbReference type="VEuPathDB" id="ToxoDB:TGCAST_305455"/>
<feature type="non-terminal residue" evidence="12">
    <location>
        <position position="213"/>
    </location>
</feature>
<keyword evidence="4 8" id="KW-0349">Heme</keyword>
<dbReference type="GO" id="GO:0009055">
    <property type="term" value="F:electron transfer activity"/>
    <property type="evidence" value="ECO:0007669"/>
    <property type="project" value="InterPro"/>
</dbReference>
<evidence type="ECO:0000256" key="2">
    <source>
        <dbReference type="ARBA" id="ARBA00006488"/>
    </source>
</evidence>
<reference evidence="12 13" key="1">
    <citation type="submission" date="2017-10" db="EMBL/GenBank/DDBJ databases">
        <authorList>
            <person name="Sibley D."/>
            <person name="Venepally P."/>
            <person name="Karamycheva S."/>
            <person name="Hadjithomas M."/>
            <person name="Khan A."/>
            <person name="Brunk B."/>
            <person name="Roos D."/>
            <person name="Caler E."/>
            <person name="Lorenzi H."/>
        </authorList>
    </citation>
    <scope>NUCLEOTIDE SEQUENCE [LARGE SCALE GENOMIC DNA]</scope>
    <source>
        <strain evidence="12 13">CAST</strain>
    </source>
</reference>
<evidence type="ECO:0000256" key="4">
    <source>
        <dbReference type="ARBA" id="ARBA00022617"/>
    </source>
</evidence>
<dbReference type="GO" id="GO:0005758">
    <property type="term" value="C:mitochondrial intermembrane space"/>
    <property type="evidence" value="ECO:0007669"/>
    <property type="project" value="UniProtKB-SubCell"/>
</dbReference>
<feature type="domain" description="Cytochrome c" evidence="11">
    <location>
        <begin position="32"/>
        <end position="193"/>
    </location>
</feature>
<evidence type="ECO:0000256" key="6">
    <source>
        <dbReference type="ARBA" id="ARBA00022982"/>
    </source>
</evidence>
<evidence type="ECO:0000313" key="12">
    <source>
        <dbReference type="EMBL" id="RQX67884.1"/>
    </source>
</evidence>
<comment type="caution">
    <text evidence="12">The sequence shown here is derived from an EMBL/GenBank/DDBJ whole genome shotgun (WGS) entry which is preliminary data.</text>
</comment>
<gene>
    <name evidence="12" type="ORF">TGCAST_305455</name>
</gene>
<keyword evidence="6" id="KW-0249">Electron transport</keyword>
<organism evidence="12 13">
    <name type="scientific">Toxoplasma gondii CAST</name>
    <dbReference type="NCBI Taxonomy" id="943122"/>
    <lineage>
        <taxon>Eukaryota</taxon>
        <taxon>Sar</taxon>
        <taxon>Alveolata</taxon>
        <taxon>Apicomplexa</taxon>
        <taxon>Conoidasida</taxon>
        <taxon>Coccidia</taxon>
        <taxon>Eucoccidiorida</taxon>
        <taxon>Eimeriorina</taxon>
        <taxon>Sarcocystidae</taxon>
        <taxon>Toxoplasma</taxon>
    </lineage>
</organism>
<dbReference type="Gene3D" id="1.10.760.10">
    <property type="entry name" value="Cytochrome c-like domain"/>
    <property type="match status" value="1"/>
</dbReference>
<protein>
    <submittedName>
        <fullName evidence="12">Cytochrome C family protein</fullName>
    </submittedName>
</protein>
<comment type="similarity">
    <text evidence="2 9">Belongs to the cytochrome c family.</text>
</comment>
<dbReference type="SUPFAM" id="SSF46626">
    <property type="entry name" value="Cytochrome c"/>
    <property type="match status" value="1"/>
</dbReference>
<evidence type="ECO:0000313" key="13">
    <source>
        <dbReference type="Proteomes" id="UP000284452"/>
    </source>
</evidence>
<dbReference type="EMBL" id="AHIV02001936">
    <property type="protein sequence ID" value="RQX67884.1"/>
    <property type="molecule type" value="Genomic_DNA"/>
</dbReference>
<evidence type="ECO:0000256" key="10">
    <source>
        <dbReference type="SAM" id="MobiDB-lite"/>
    </source>
</evidence>
<evidence type="ECO:0000256" key="8">
    <source>
        <dbReference type="PROSITE-ProRule" id="PRU00433"/>
    </source>
</evidence>
<dbReference type="PANTHER" id="PTHR11961">
    <property type="entry name" value="CYTOCHROME C"/>
    <property type="match status" value="1"/>
</dbReference>
<comment type="subcellular location">
    <subcellularLocation>
        <location evidence="1">Mitochondrion intermembrane space</location>
    </subcellularLocation>
</comment>
<proteinExistence type="inferred from homology"/>
<evidence type="ECO:0000256" key="9">
    <source>
        <dbReference type="RuleBase" id="RU004426"/>
    </source>
</evidence>
<feature type="region of interest" description="Disordered" evidence="10">
    <location>
        <begin position="1"/>
        <end position="23"/>
    </location>
</feature>
<evidence type="ECO:0000256" key="5">
    <source>
        <dbReference type="ARBA" id="ARBA00022723"/>
    </source>
</evidence>
<keyword evidence="3" id="KW-0813">Transport</keyword>
<dbReference type="InterPro" id="IPR002327">
    <property type="entry name" value="Cyt_c_1A/1B"/>
</dbReference>
<accession>A0A3R7Z1Y2</accession>
<keyword evidence="5 8" id="KW-0479">Metal-binding</keyword>
<evidence type="ECO:0000256" key="3">
    <source>
        <dbReference type="ARBA" id="ARBA00022448"/>
    </source>
</evidence>
<name>A0A3R7Z1Y2_TOXGO</name>